<evidence type="ECO:0000256" key="5">
    <source>
        <dbReference type="SAM" id="SignalP"/>
    </source>
</evidence>
<dbReference type="EMBL" id="KU144986">
    <property type="protein sequence ID" value="AMK59459.1"/>
    <property type="molecule type" value="Genomic_DNA"/>
</dbReference>
<feature type="domain" description="Cytochrome c" evidence="6">
    <location>
        <begin position="28"/>
        <end position="113"/>
    </location>
</feature>
<feature type="signal peptide" evidence="5">
    <location>
        <begin position="1"/>
        <end position="18"/>
    </location>
</feature>
<accession>A0A126SYS2</accession>
<dbReference type="SUPFAM" id="SSF46626">
    <property type="entry name" value="Cytochrome c"/>
    <property type="match status" value="1"/>
</dbReference>
<name>A0A126SYS2_9BACT</name>
<evidence type="ECO:0000256" key="1">
    <source>
        <dbReference type="ARBA" id="ARBA00022617"/>
    </source>
</evidence>
<evidence type="ECO:0000313" key="7">
    <source>
        <dbReference type="EMBL" id="AMK59459.1"/>
    </source>
</evidence>
<dbReference type="AlphaFoldDB" id="A0A126SYS2"/>
<dbReference type="Pfam" id="PF13442">
    <property type="entry name" value="Cytochrome_CBB3"/>
    <property type="match status" value="1"/>
</dbReference>
<dbReference type="GO" id="GO:0020037">
    <property type="term" value="F:heme binding"/>
    <property type="evidence" value="ECO:0007669"/>
    <property type="project" value="InterPro"/>
</dbReference>
<keyword evidence="1 4" id="KW-0349">Heme</keyword>
<dbReference type="Gene3D" id="1.10.760.10">
    <property type="entry name" value="Cytochrome c-like domain"/>
    <property type="match status" value="1"/>
</dbReference>
<evidence type="ECO:0000256" key="3">
    <source>
        <dbReference type="ARBA" id="ARBA00023004"/>
    </source>
</evidence>
<keyword evidence="5" id="KW-0732">Signal</keyword>
<dbReference type="GO" id="GO:0009055">
    <property type="term" value="F:electron transfer activity"/>
    <property type="evidence" value="ECO:0007669"/>
    <property type="project" value="InterPro"/>
</dbReference>
<reference evidence="7" key="1">
    <citation type="journal article" date="2016" name="Appl. Environ. Microbiol.">
        <title>Functional Metagenomics of a Biostimulated Petroleum-Contaminated Soil Reveals an Extraordinary Diversity of Extradiol Dioxygenases.</title>
        <authorList>
            <person name="Terron-Gonzalez L."/>
            <person name="Martin-Cabello G."/>
            <person name="Ferrer M."/>
            <person name="Santero E."/>
        </authorList>
    </citation>
    <scope>NUCLEOTIDE SEQUENCE</scope>
</reference>
<feature type="chain" id="PRO_5007274486" description="Cytochrome c domain-containing protein" evidence="5">
    <location>
        <begin position="19"/>
        <end position="113"/>
    </location>
</feature>
<dbReference type="GO" id="GO:0046872">
    <property type="term" value="F:metal ion binding"/>
    <property type="evidence" value="ECO:0007669"/>
    <property type="project" value="UniProtKB-KW"/>
</dbReference>
<keyword evidence="2 4" id="KW-0479">Metal-binding</keyword>
<evidence type="ECO:0000259" key="6">
    <source>
        <dbReference type="PROSITE" id="PS51007"/>
    </source>
</evidence>
<organism evidence="7">
    <name type="scientific">uncultured bacterium UPO64</name>
    <dbReference type="NCBI Taxonomy" id="1776983"/>
    <lineage>
        <taxon>Bacteria</taxon>
        <taxon>environmental samples</taxon>
    </lineage>
</organism>
<dbReference type="InterPro" id="IPR009056">
    <property type="entry name" value="Cyt_c-like_dom"/>
</dbReference>
<sequence length="113" mass="12374">MRRTLGLILLTASVGVAASETAPDGIDARPRSGEKSWQLFCEGCHKPGTEGPGTRVLADRLGWDKAPLKGRQDLDPAYVKHVVRRGLIEMAPLRPTDITDEELDALIAYLRQP</sequence>
<dbReference type="PROSITE" id="PS51007">
    <property type="entry name" value="CYTC"/>
    <property type="match status" value="1"/>
</dbReference>
<evidence type="ECO:0000256" key="4">
    <source>
        <dbReference type="PROSITE-ProRule" id="PRU00433"/>
    </source>
</evidence>
<keyword evidence="3 4" id="KW-0408">Iron</keyword>
<evidence type="ECO:0000256" key="2">
    <source>
        <dbReference type="ARBA" id="ARBA00022723"/>
    </source>
</evidence>
<proteinExistence type="predicted"/>
<dbReference type="InterPro" id="IPR036909">
    <property type="entry name" value="Cyt_c-like_dom_sf"/>
</dbReference>
<protein>
    <recommendedName>
        <fullName evidence="6">Cytochrome c domain-containing protein</fullName>
    </recommendedName>
</protein>